<dbReference type="CDD" id="cd10805">
    <property type="entry name" value="YdjC_like_1"/>
    <property type="match status" value="1"/>
</dbReference>
<proteinExistence type="predicted"/>
<dbReference type="Pfam" id="PF04794">
    <property type="entry name" value="YdjC"/>
    <property type="match status" value="1"/>
</dbReference>
<dbReference type="GO" id="GO:0005975">
    <property type="term" value="P:carbohydrate metabolic process"/>
    <property type="evidence" value="ECO:0007669"/>
    <property type="project" value="InterPro"/>
</dbReference>
<keyword evidence="3" id="KW-0378">Hydrolase</keyword>
<dbReference type="PANTHER" id="PTHR31609">
    <property type="entry name" value="YDJC DEACETYLASE FAMILY MEMBER"/>
    <property type="match status" value="1"/>
</dbReference>
<name>A0A6I4XNN3_ENTGA</name>
<evidence type="ECO:0000256" key="5">
    <source>
        <dbReference type="ARBA" id="ARBA00023277"/>
    </source>
</evidence>
<dbReference type="InterPro" id="IPR011330">
    <property type="entry name" value="Glyco_hydro/deAcase_b/a-brl"/>
</dbReference>
<protein>
    <submittedName>
        <fullName evidence="6">ChbG/HpnK family deacetylase</fullName>
    </submittedName>
</protein>
<dbReference type="PANTHER" id="PTHR31609:SF1">
    <property type="entry name" value="CARBOHYDRATE DEACETYLASE"/>
    <property type="match status" value="1"/>
</dbReference>
<dbReference type="EMBL" id="WVTI01000029">
    <property type="protein sequence ID" value="MXS27529.1"/>
    <property type="molecule type" value="Genomic_DNA"/>
</dbReference>
<sequence>MKQILLRADDLGYSEGINFGIAKLVTNNKLRTIGLIINLTYSKNGYELVKKENICLGLHSNISNGYPILNSKEIPSLVTANGTFKSSKEYNHSMHNFVNYNDVYNEVEAQYLYFKKLTGRKPDYIDAHAVFNATYFKAIEAVALKYGLLYIPSIADTKEKCSIGSTDLYFWMESMNDDYDPNKTFQEMCQSKRRACEVMILHPGYIDDELLSTSSLIFPRVKEVEFLMKLKLDEIAEKEQIDFITYNDLKKEGKV</sequence>
<evidence type="ECO:0000256" key="4">
    <source>
        <dbReference type="ARBA" id="ARBA00022842"/>
    </source>
</evidence>
<accession>A0A6I4XNN3</accession>
<dbReference type="Proteomes" id="UP000439965">
    <property type="component" value="Unassembled WGS sequence"/>
</dbReference>
<evidence type="ECO:0000256" key="1">
    <source>
        <dbReference type="ARBA" id="ARBA00001946"/>
    </source>
</evidence>
<evidence type="ECO:0000313" key="6">
    <source>
        <dbReference type="EMBL" id="MXS27529.1"/>
    </source>
</evidence>
<organism evidence="6 7">
    <name type="scientific">Enterococcus gallinarum</name>
    <dbReference type="NCBI Taxonomy" id="1353"/>
    <lineage>
        <taxon>Bacteria</taxon>
        <taxon>Bacillati</taxon>
        <taxon>Bacillota</taxon>
        <taxon>Bacilli</taxon>
        <taxon>Lactobacillales</taxon>
        <taxon>Enterococcaceae</taxon>
        <taxon>Enterococcus</taxon>
    </lineage>
</organism>
<dbReference type="GO" id="GO:0046872">
    <property type="term" value="F:metal ion binding"/>
    <property type="evidence" value="ECO:0007669"/>
    <property type="project" value="UniProtKB-KW"/>
</dbReference>
<evidence type="ECO:0000256" key="2">
    <source>
        <dbReference type="ARBA" id="ARBA00022723"/>
    </source>
</evidence>
<dbReference type="Gene3D" id="3.20.20.370">
    <property type="entry name" value="Glycoside hydrolase/deacetylase"/>
    <property type="match status" value="1"/>
</dbReference>
<dbReference type="InterPro" id="IPR006879">
    <property type="entry name" value="YdjC-like"/>
</dbReference>
<evidence type="ECO:0000313" key="7">
    <source>
        <dbReference type="Proteomes" id="UP000439965"/>
    </source>
</evidence>
<comment type="caution">
    <text evidence="6">The sequence shown here is derived from an EMBL/GenBank/DDBJ whole genome shotgun (WGS) entry which is preliminary data.</text>
</comment>
<dbReference type="RefSeq" id="WP_003127871.1">
    <property type="nucleotide sequence ID" value="NZ_CP116510.1"/>
</dbReference>
<keyword evidence="4" id="KW-0460">Magnesium</keyword>
<evidence type="ECO:0000256" key="3">
    <source>
        <dbReference type="ARBA" id="ARBA00022801"/>
    </source>
</evidence>
<dbReference type="GO" id="GO:0016787">
    <property type="term" value="F:hydrolase activity"/>
    <property type="evidence" value="ECO:0007669"/>
    <property type="project" value="UniProtKB-KW"/>
</dbReference>
<dbReference type="SUPFAM" id="SSF88713">
    <property type="entry name" value="Glycoside hydrolase/deacetylase"/>
    <property type="match status" value="1"/>
</dbReference>
<keyword evidence="2" id="KW-0479">Metal-binding</keyword>
<reference evidence="6 7" key="1">
    <citation type="submission" date="2019-04" db="EMBL/GenBank/DDBJ databases">
        <title>Step-wise assembly of the neonatal virome modulated by breast feeding.</title>
        <authorList>
            <person name="Liang G."/>
            <person name="Bushman F."/>
        </authorList>
    </citation>
    <scope>NUCLEOTIDE SEQUENCE [LARGE SCALE GENOMIC DNA]</scope>
    <source>
        <strain evidence="6 7">E3404</strain>
    </source>
</reference>
<gene>
    <name evidence="6" type="ORF">GTI89_15845</name>
</gene>
<comment type="cofactor">
    <cofactor evidence="1">
        <name>Mg(2+)</name>
        <dbReference type="ChEBI" id="CHEBI:18420"/>
    </cofactor>
</comment>
<keyword evidence="5" id="KW-0119">Carbohydrate metabolism</keyword>
<dbReference type="AlphaFoldDB" id="A0A6I4XNN3"/>
<dbReference type="GO" id="GO:0019213">
    <property type="term" value="F:deacetylase activity"/>
    <property type="evidence" value="ECO:0007669"/>
    <property type="project" value="TreeGrafter"/>
</dbReference>